<keyword evidence="4" id="KW-1185">Reference proteome</keyword>
<proteinExistence type="predicted"/>
<feature type="compositionally biased region" description="Basic and acidic residues" evidence="1">
    <location>
        <begin position="49"/>
        <end position="59"/>
    </location>
</feature>
<keyword evidence="2" id="KW-1133">Transmembrane helix</keyword>
<gene>
    <name evidence="3" type="ORF">MUK42_16137</name>
</gene>
<dbReference type="OrthoDB" id="639110at2759"/>
<sequence>MAEAEAEAEDARREAALACTPLFQPNFRPSKATQAQLDKLKELHKKRLQLKEKAEETRLKGSSQRRGKICEEHTDVKNSTNSSASSADGSSSVSTLEQRLDAKERWERKANILKMKSLPELSTRSLDYEMRATLSCLLFGLEEAFPAVLVFFNALLLGLGLCSPVVTRLEKLAKGDGLSTTTTS</sequence>
<organism evidence="3 4">
    <name type="scientific">Musa troglodytarum</name>
    <name type="common">fe'i banana</name>
    <dbReference type="NCBI Taxonomy" id="320322"/>
    <lineage>
        <taxon>Eukaryota</taxon>
        <taxon>Viridiplantae</taxon>
        <taxon>Streptophyta</taxon>
        <taxon>Embryophyta</taxon>
        <taxon>Tracheophyta</taxon>
        <taxon>Spermatophyta</taxon>
        <taxon>Magnoliopsida</taxon>
        <taxon>Liliopsida</taxon>
        <taxon>Zingiberales</taxon>
        <taxon>Musaceae</taxon>
        <taxon>Musa</taxon>
    </lineage>
</organism>
<dbReference type="AlphaFoldDB" id="A0A9E7HGM7"/>
<dbReference type="EMBL" id="CP097510">
    <property type="protein sequence ID" value="URE32821.1"/>
    <property type="molecule type" value="Genomic_DNA"/>
</dbReference>
<keyword evidence="2" id="KW-0472">Membrane</keyword>
<dbReference type="PANTHER" id="PTHR14386:SF2">
    <property type="entry name" value="PROTEIN FAM204A"/>
    <property type="match status" value="1"/>
</dbReference>
<evidence type="ECO:0000256" key="2">
    <source>
        <dbReference type="SAM" id="Phobius"/>
    </source>
</evidence>
<feature type="region of interest" description="Disordered" evidence="1">
    <location>
        <begin position="48"/>
        <end position="96"/>
    </location>
</feature>
<keyword evidence="2" id="KW-0812">Transmembrane</keyword>
<accession>A0A9E7HGM7</accession>
<name>A0A9E7HGM7_9LILI</name>
<protein>
    <submittedName>
        <fullName evidence="3">PP2Cc</fullName>
    </submittedName>
</protein>
<dbReference type="Proteomes" id="UP001055439">
    <property type="component" value="Chromosome 8"/>
</dbReference>
<dbReference type="PANTHER" id="PTHR14386">
    <property type="entry name" value="PROTEIN FAM204A"/>
    <property type="match status" value="1"/>
</dbReference>
<feature type="transmembrane region" description="Helical" evidence="2">
    <location>
        <begin position="144"/>
        <end position="166"/>
    </location>
</feature>
<evidence type="ECO:0000313" key="3">
    <source>
        <dbReference type="EMBL" id="URE32821.1"/>
    </source>
</evidence>
<dbReference type="InterPro" id="IPR037690">
    <property type="entry name" value="FAM204A"/>
</dbReference>
<reference evidence="3" key="1">
    <citation type="submission" date="2022-05" db="EMBL/GenBank/DDBJ databases">
        <title>The Musa troglodytarum L. genome provides insights into the mechanism of non-climacteric behaviour and enrichment of carotenoids.</title>
        <authorList>
            <person name="Wang J."/>
        </authorList>
    </citation>
    <scope>NUCLEOTIDE SEQUENCE</scope>
    <source>
        <tissue evidence="3">Leaf</tissue>
    </source>
</reference>
<evidence type="ECO:0000256" key="1">
    <source>
        <dbReference type="SAM" id="MobiDB-lite"/>
    </source>
</evidence>
<evidence type="ECO:0000313" key="4">
    <source>
        <dbReference type="Proteomes" id="UP001055439"/>
    </source>
</evidence>
<feature type="compositionally biased region" description="Low complexity" evidence="1">
    <location>
        <begin position="77"/>
        <end position="95"/>
    </location>
</feature>